<dbReference type="Proteomes" id="UP000607653">
    <property type="component" value="Unassembled WGS sequence"/>
</dbReference>
<keyword evidence="1" id="KW-0472">Membrane</keyword>
<proteinExistence type="predicted"/>
<evidence type="ECO:0000313" key="3">
    <source>
        <dbReference type="Proteomes" id="UP000607653"/>
    </source>
</evidence>
<protein>
    <submittedName>
        <fullName evidence="2">Uncharacterized protein</fullName>
    </submittedName>
</protein>
<name>A0A822YBG6_NELNU</name>
<evidence type="ECO:0000256" key="1">
    <source>
        <dbReference type="SAM" id="Phobius"/>
    </source>
</evidence>
<dbReference type="EMBL" id="DUZY01000002">
    <property type="protein sequence ID" value="DAD29777.1"/>
    <property type="molecule type" value="Genomic_DNA"/>
</dbReference>
<organism evidence="2 3">
    <name type="scientific">Nelumbo nucifera</name>
    <name type="common">Sacred lotus</name>
    <dbReference type="NCBI Taxonomy" id="4432"/>
    <lineage>
        <taxon>Eukaryota</taxon>
        <taxon>Viridiplantae</taxon>
        <taxon>Streptophyta</taxon>
        <taxon>Embryophyta</taxon>
        <taxon>Tracheophyta</taxon>
        <taxon>Spermatophyta</taxon>
        <taxon>Magnoliopsida</taxon>
        <taxon>Proteales</taxon>
        <taxon>Nelumbonaceae</taxon>
        <taxon>Nelumbo</taxon>
    </lineage>
</organism>
<feature type="transmembrane region" description="Helical" evidence="1">
    <location>
        <begin position="12"/>
        <end position="36"/>
    </location>
</feature>
<gene>
    <name evidence="2" type="ORF">HUJ06_031245</name>
</gene>
<dbReference type="AlphaFoldDB" id="A0A822YBG6"/>
<reference evidence="2 3" key="1">
    <citation type="journal article" date="2020" name="Mol. Biol. Evol.">
        <title>Distinct Expression and Methylation Patterns for Genes with Different Fates following a Single Whole-Genome Duplication in Flowering Plants.</title>
        <authorList>
            <person name="Shi T."/>
            <person name="Rahmani R.S."/>
            <person name="Gugger P.F."/>
            <person name="Wang M."/>
            <person name="Li H."/>
            <person name="Zhang Y."/>
            <person name="Li Z."/>
            <person name="Wang Q."/>
            <person name="Van de Peer Y."/>
            <person name="Marchal K."/>
            <person name="Chen J."/>
        </authorList>
    </citation>
    <scope>NUCLEOTIDE SEQUENCE [LARGE SCALE GENOMIC DNA]</scope>
    <source>
        <tissue evidence="2">Leaf</tissue>
    </source>
</reference>
<keyword evidence="3" id="KW-1185">Reference proteome</keyword>
<comment type="caution">
    <text evidence="2">The sequence shown here is derived from an EMBL/GenBank/DDBJ whole genome shotgun (WGS) entry which is preliminary data.</text>
</comment>
<evidence type="ECO:0000313" key="2">
    <source>
        <dbReference type="EMBL" id="DAD29777.1"/>
    </source>
</evidence>
<keyword evidence="1" id="KW-0812">Transmembrane</keyword>
<keyword evidence="1" id="KW-1133">Transmembrane helix</keyword>
<accession>A0A822YBG6</accession>
<sequence>MFNHNDNEYFKYWYLMIMLIKITAYCEVLIFFGVILKICASKTDKKHEHVPEGVRFLGCNLLSTRKGDFCCNGAEKYYQDISCSKKKRPF</sequence>